<feature type="transmembrane region" description="Helical" evidence="14">
    <location>
        <begin position="404"/>
        <end position="424"/>
    </location>
</feature>
<evidence type="ECO:0000256" key="5">
    <source>
        <dbReference type="ARBA" id="ARBA00022692"/>
    </source>
</evidence>
<dbReference type="InterPro" id="IPR011851">
    <property type="entry name" value="Na/Pro_symporter"/>
</dbReference>
<comment type="function">
    <text evidence="14">Catalyzes the sodium-dependent uptake of extracellular L-proline.</text>
</comment>
<accession>A0A0M2NK47</accession>
<gene>
    <name evidence="15" type="ORF">CHK_1748</name>
</gene>
<dbReference type="OrthoDB" id="9810181at2"/>
<evidence type="ECO:0000256" key="14">
    <source>
        <dbReference type="RuleBase" id="RU366012"/>
    </source>
</evidence>
<evidence type="ECO:0000256" key="9">
    <source>
        <dbReference type="ARBA" id="ARBA00023065"/>
    </source>
</evidence>
<dbReference type="NCBIfam" id="TIGR02121">
    <property type="entry name" value="Na_Pro_sym"/>
    <property type="match status" value="1"/>
</dbReference>
<feature type="transmembrane region" description="Helical" evidence="14">
    <location>
        <begin position="124"/>
        <end position="146"/>
    </location>
</feature>
<evidence type="ECO:0000256" key="7">
    <source>
        <dbReference type="ARBA" id="ARBA00022989"/>
    </source>
</evidence>
<evidence type="ECO:0000256" key="6">
    <source>
        <dbReference type="ARBA" id="ARBA00022847"/>
    </source>
</evidence>
<dbReference type="STRING" id="270498.CHK_1748"/>
<dbReference type="InterPro" id="IPR038377">
    <property type="entry name" value="Na/Glc_symporter_sf"/>
</dbReference>
<evidence type="ECO:0000256" key="8">
    <source>
        <dbReference type="ARBA" id="ARBA00023053"/>
    </source>
</evidence>
<feature type="transmembrane region" description="Helical" evidence="14">
    <location>
        <begin position="76"/>
        <end position="93"/>
    </location>
</feature>
<dbReference type="NCBIfam" id="TIGR00813">
    <property type="entry name" value="sss"/>
    <property type="match status" value="1"/>
</dbReference>
<dbReference type="GO" id="GO:0005886">
    <property type="term" value="C:plasma membrane"/>
    <property type="evidence" value="ECO:0007669"/>
    <property type="project" value="UniProtKB-SubCell"/>
</dbReference>
<comment type="catalytic activity">
    <reaction evidence="12">
        <text>L-proline(in) + Na(+)(in) = L-proline(out) + Na(+)(out)</text>
        <dbReference type="Rhea" id="RHEA:28967"/>
        <dbReference type="ChEBI" id="CHEBI:29101"/>
        <dbReference type="ChEBI" id="CHEBI:60039"/>
    </reaction>
</comment>
<dbReference type="PATRIC" id="fig|270498.16.peg.2811"/>
<sequence length="496" mass="53241">MEFSWGVVFSFIGYFIFVLLIGFYFYKKSSNLSDYMLGGRGLNPAVAALSAQASDMSGWLLMGLPGALYLSGMSEVWLGIGLAIGSYCSWLVVAKRLRQYSFVAGDSITVPQFFENRFKDDKGVLRFISSAVILVFFTFYVVSGFVSGGTVFTAVFPGMDYTVAMVICAAVIIAYTFMGGFKAVCWTDFFQGMLMLVAIFVVPLAAMGKLGGPQEAINAANNIAPGFLDPFTNTDGTPLNPMSLISNLAWGLGYFGMPHIIIRYMAIKEPRMIKTSRRIATSWNVLALAGAIMVGIVGRLYLGDMFTDAAGAQTVFLVMAGNLFVPVIAGILLSAILAAVMSTADSQLLVASSAITADIYEKVAKKKPTEKKLMWIGRIGVIVIAVIAAVLARDPQTSIMSVVSFAWAGFGSAFGPVVLLALFWKRTTKNGALAGMATGFAIAIIWNNFLAGPTGLYELVPGFFLGLLACVIVSLLDKKPSAEIEREFEAAKVSQS</sequence>
<dbReference type="Proteomes" id="UP000034076">
    <property type="component" value="Unassembled WGS sequence"/>
</dbReference>
<keyword evidence="6 14" id="KW-0769">Symport</keyword>
<keyword evidence="8 14" id="KW-0915">Sodium</keyword>
<reference evidence="15 16" key="1">
    <citation type="submission" date="2015-04" db="EMBL/GenBank/DDBJ databases">
        <title>Draft genome sequence of bacteremic isolate Catabacter hongkongensis type strain HKU16T.</title>
        <authorList>
            <person name="Lau S.K."/>
            <person name="Teng J.L."/>
            <person name="Huang Y."/>
            <person name="Curreem S.O."/>
            <person name="Tsui S.K."/>
            <person name="Woo P.C."/>
        </authorList>
    </citation>
    <scope>NUCLEOTIDE SEQUENCE [LARGE SCALE GENOMIC DNA]</scope>
    <source>
        <strain evidence="15 16">HKU16</strain>
    </source>
</reference>
<evidence type="ECO:0000256" key="11">
    <source>
        <dbReference type="ARBA" id="ARBA00023201"/>
    </source>
</evidence>
<keyword evidence="11 14" id="KW-0739">Sodium transport</keyword>
<evidence type="ECO:0000256" key="13">
    <source>
        <dbReference type="RuleBase" id="RU362091"/>
    </source>
</evidence>
<name>A0A0M2NK47_9FIRM</name>
<organism evidence="15 16">
    <name type="scientific">Christensenella hongkongensis</name>
    <dbReference type="NCBI Taxonomy" id="270498"/>
    <lineage>
        <taxon>Bacteria</taxon>
        <taxon>Bacillati</taxon>
        <taxon>Bacillota</taxon>
        <taxon>Clostridia</taxon>
        <taxon>Christensenellales</taxon>
        <taxon>Christensenellaceae</taxon>
        <taxon>Christensenella</taxon>
    </lineage>
</organism>
<evidence type="ECO:0000256" key="4">
    <source>
        <dbReference type="ARBA" id="ARBA00022475"/>
    </source>
</evidence>
<dbReference type="Pfam" id="PF00474">
    <property type="entry name" value="SSF"/>
    <property type="match status" value="1"/>
</dbReference>
<feature type="transmembrane region" description="Helical" evidence="14">
    <location>
        <begin position="314"/>
        <end position="340"/>
    </location>
</feature>
<dbReference type="EMBL" id="LAYJ01000101">
    <property type="protein sequence ID" value="KKI50822.1"/>
    <property type="molecule type" value="Genomic_DNA"/>
</dbReference>
<feature type="transmembrane region" description="Helical" evidence="14">
    <location>
        <begin position="455"/>
        <end position="476"/>
    </location>
</feature>
<dbReference type="GO" id="GO:0015824">
    <property type="term" value="P:proline transport"/>
    <property type="evidence" value="ECO:0007669"/>
    <property type="project" value="UniProtKB-UniRule"/>
</dbReference>
<keyword evidence="7 14" id="KW-1133">Transmembrane helix</keyword>
<comment type="similarity">
    <text evidence="2 13">Belongs to the sodium:solute symporter (SSF) (TC 2.A.21) family.</text>
</comment>
<evidence type="ECO:0000256" key="3">
    <source>
        <dbReference type="ARBA" id="ARBA00022448"/>
    </source>
</evidence>
<comment type="caution">
    <text evidence="15">The sequence shown here is derived from an EMBL/GenBank/DDBJ whole genome shotgun (WGS) entry which is preliminary data.</text>
</comment>
<evidence type="ECO:0000256" key="1">
    <source>
        <dbReference type="ARBA" id="ARBA00004651"/>
    </source>
</evidence>
<protein>
    <recommendedName>
        <fullName evidence="14">Sodium/proline symporter</fullName>
    </recommendedName>
    <alternativeName>
        <fullName evidence="14">Proline permease</fullName>
    </alternativeName>
</protein>
<evidence type="ECO:0000313" key="16">
    <source>
        <dbReference type="Proteomes" id="UP000034076"/>
    </source>
</evidence>
<feature type="transmembrane region" description="Helical" evidence="14">
    <location>
        <begin position="283"/>
        <end position="302"/>
    </location>
</feature>
<keyword evidence="14" id="KW-0029">Amino-acid transport</keyword>
<evidence type="ECO:0000256" key="2">
    <source>
        <dbReference type="ARBA" id="ARBA00006434"/>
    </source>
</evidence>
<keyword evidence="3 14" id="KW-0813">Transport</keyword>
<dbReference type="GO" id="GO:0005298">
    <property type="term" value="F:proline:sodium symporter activity"/>
    <property type="evidence" value="ECO:0007669"/>
    <property type="project" value="UniProtKB-UniRule"/>
</dbReference>
<dbReference type="InterPro" id="IPR001734">
    <property type="entry name" value="Na/solute_symporter"/>
</dbReference>
<keyword evidence="5 14" id="KW-0812">Transmembrane</keyword>
<dbReference type="PANTHER" id="PTHR48086">
    <property type="entry name" value="SODIUM/PROLINE SYMPORTER-RELATED"/>
    <property type="match status" value="1"/>
</dbReference>
<feature type="transmembrane region" description="Helical" evidence="14">
    <location>
        <begin position="244"/>
        <end position="262"/>
    </location>
</feature>
<feature type="transmembrane region" description="Helical" evidence="14">
    <location>
        <begin position="189"/>
        <end position="208"/>
    </location>
</feature>
<feature type="transmembrane region" description="Helical" evidence="14">
    <location>
        <begin position="431"/>
        <end position="449"/>
    </location>
</feature>
<evidence type="ECO:0000256" key="12">
    <source>
        <dbReference type="ARBA" id="ARBA00033708"/>
    </source>
</evidence>
<evidence type="ECO:0000256" key="10">
    <source>
        <dbReference type="ARBA" id="ARBA00023136"/>
    </source>
</evidence>
<dbReference type="RefSeq" id="WP_046443607.1">
    <property type="nucleotide sequence ID" value="NZ_CAUERS010000049.1"/>
</dbReference>
<comment type="subcellular location">
    <subcellularLocation>
        <location evidence="1 14">Cell membrane</location>
        <topology evidence="1 14">Multi-pass membrane protein</topology>
    </subcellularLocation>
</comment>
<keyword evidence="16" id="KW-1185">Reference proteome</keyword>
<feature type="transmembrane region" description="Helical" evidence="14">
    <location>
        <begin position="158"/>
        <end position="177"/>
    </location>
</feature>
<evidence type="ECO:0000313" key="15">
    <source>
        <dbReference type="EMBL" id="KKI50822.1"/>
    </source>
</evidence>
<dbReference type="PANTHER" id="PTHR48086:SF3">
    <property type="entry name" value="SODIUM_PROLINE SYMPORTER"/>
    <property type="match status" value="1"/>
</dbReference>
<keyword evidence="9 14" id="KW-0406">Ion transport</keyword>
<feature type="transmembrane region" description="Helical" evidence="14">
    <location>
        <begin position="375"/>
        <end position="392"/>
    </location>
</feature>
<dbReference type="InterPro" id="IPR050277">
    <property type="entry name" value="Sodium:Solute_Symporter"/>
</dbReference>
<dbReference type="GO" id="GO:0031402">
    <property type="term" value="F:sodium ion binding"/>
    <property type="evidence" value="ECO:0007669"/>
    <property type="project" value="UniProtKB-UniRule"/>
</dbReference>
<keyword evidence="4 14" id="KW-1003">Cell membrane</keyword>
<proteinExistence type="inferred from homology"/>
<dbReference type="CDD" id="cd11475">
    <property type="entry name" value="SLC5sbd_PutP"/>
    <property type="match status" value="1"/>
</dbReference>
<dbReference type="AlphaFoldDB" id="A0A0M2NK47"/>
<dbReference type="Gene3D" id="1.20.1730.10">
    <property type="entry name" value="Sodium/glucose cotransporter"/>
    <property type="match status" value="1"/>
</dbReference>
<dbReference type="PROSITE" id="PS50283">
    <property type="entry name" value="NA_SOLUT_SYMP_3"/>
    <property type="match status" value="1"/>
</dbReference>
<keyword evidence="10 14" id="KW-0472">Membrane</keyword>
<feature type="transmembrane region" description="Helical" evidence="14">
    <location>
        <begin position="6"/>
        <end position="26"/>
    </location>
</feature>